<dbReference type="PANTHER" id="PTHR47939">
    <property type="entry name" value="MEMBRANE-ASSOCIATED SALT-INDUCIBLE PROTEIN-LIKE"/>
    <property type="match status" value="1"/>
</dbReference>
<evidence type="ECO:0008006" key="6">
    <source>
        <dbReference type="Google" id="ProtNLM"/>
    </source>
</evidence>
<evidence type="ECO:0000256" key="2">
    <source>
        <dbReference type="PROSITE-ProRule" id="PRU00708"/>
    </source>
</evidence>
<accession>A0A9P3M2C8</accession>
<dbReference type="OrthoDB" id="185373at2759"/>
<dbReference type="InterPro" id="IPR050667">
    <property type="entry name" value="PPR-containing_protein"/>
</dbReference>
<feature type="repeat" description="PPR" evidence="2">
    <location>
        <begin position="534"/>
        <end position="568"/>
    </location>
</feature>
<proteinExistence type="predicted"/>
<name>A0A9P3M2C8_9FUNG</name>
<evidence type="ECO:0000313" key="5">
    <source>
        <dbReference type="Proteomes" id="UP000827284"/>
    </source>
</evidence>
<dbReference type="Proteomes" id="UP000827284">
    <property type="component" value="Unassembled WGS sequence"/>
</dbReference>
<feature type="repeat" description="PPR" evidence="2">
    <location>
        <begin position="463"/>
        <end position="493"/>
    </location>
</feature>
<keyword evidence="1" id="KW-0677">Repeat</keyword>
<feature type="repeat" description="PPR" evidence="2">
    <location>
        <begin position="569"/>
        <end position="603"/>
    </location>
</feature>
<reference evidence="4" key="2">
    <citation type="journal article" date="2022" name="Microbiol. Resour. Announc.">
        <title>Whole-Genome Sequence of Entomortierella parvispora E1425, a Mucoromycotan Fungus Associated with Burkholderiaceae-Related Endosymbiotic Bacteria.</title>
        <authorList>
            <person name="Herlambang A."/>
            <person name="Guo Y."/>
            <person name="Takashima Y."/>
            <person name="Narisawa K."/>
            <person name="Ohta H."/>
            <person name="Nishizawa T."/>
        </authorList>
    </citation>
    <scope>NUCLEOTIDE SEQUENCE</scope>
    <source>
        <strain evidence="4">E1425</strain>
    </source>
</reference>
<protein>
    <recommendedName>
        <fullName evidence="6">Pentacotripeptide-repeat region of PRORP domain-containing protein</fullName>
    </recommendedName>
</protein>
<dbReference type="InterPro" id="IPR011990">
    <property type="entry name" value="TPR-like_helical_dom_sf"/>
</dbReference>
<dbReference type="PANTHER" id="PTHR47939:SF13">
    <property type="entry name" value="OS03G0201400 PROTEIN"/>
    <property type="match status" value="1"/>
</dbReference>
<dbReference type="EMBL" id="BQFW01000015">
    <property type="protein sequence ID" value="GJJ78895.1"/>
    <property type="molecule type" value="Genomic_DNA"/>
</dbReference>
<dbReference type="AlphaFoldDB" id="A0A9P3M2C8"/>
<organism evidence="4 5">
    <name type="scientific">Entomortierella parvispora</name>
    <dbReference type="NCBI Taxonomy" id="205924"/>
    <lineage>
        <taxon>Eukaryota</taxon>
        <taxon>Fungi</taxon>
        <taxon>Fungi incertae sedis</taxon>
        <taxon>Mucoromycota</taxon>
        <taxon>Mortierellomycotina</taxon>
        <taxon>Mortierellomycetes</taxon>
        <taxon>Mortierellales</taxon>
        <taxon>Mortierellaceae</taxon>
        <taxon>Entomortierella</taxon>
    </lineage>
</organism>
<dbReference type="Pfam" id="PF13812">
    <property type="entry name" value="PPR_3"/>
    <property type="match status" value="2"/>
</dbReference>
<dbReference type="PROSITE" id="PS51375">
    <property type="entry name" value="PPR"/>
    <property type="match status" value="3"/>
</dbReference>
<dbReference type="InterPro" id="IPR002885">
    <property type="entry name" value="PPR_rpt"/>
</dbReference>
<feature type="region of interest" description="Disordered" evidence="3">
    <location>
        <begin position="56"/>
        <end position="126"/>
    </location>
</feature>
<comment type="caution">
    <text evidence="4">The sequence shown here is derived from an EMBL/GenBank/DDBJ whole genome shotgun (WGS) entry which is preliminary data.</text>
</comment>
<dbReference type="NCBIfam" id="TIGR00756">
    <property type="entry name" value="PPR"/>
    <property type="match status" value="2"/>
</dbReference>
<feature type="compositionally biased region" description="Low complexity" evidence="3">
    <location>
        <begin position="1"/>
        <end position="18"/>
    </location>
</feature>
<dbReference type="Gene3D" id="1.25.40.10">
    <property type="entry name" value="Tetratricopeptide repeat domain"/>
    <property type="match status" value="4"/>
</dbReference>
<feature type="compositionally biased region" description="Polar residues" evidence="3">
    <location>
        <begin position="112"/>
        <end position="122"/>
    </location>
</feature>
<reference evidence="4" key="1">
    <citation type="submission" date="2021-11" db="EMBL/GenBank/DDBJ databases">
        <authorList>
            <person name="Herlambang A."/>
            <person name="Guo Y."/>
            <person name="Takashima Y."/>
            <person name="Nishizawa T."/>
        </authorList>
    </citation>
    <scope>NUCLEOTIDE SEQUENCE</scope>
    <source>
        <strain evidence="4">E1425</strain>
    </source>
</reference>
<sequence>MSAARIHMRAAASAASTRPSTVIARSARCCSQNSGTALDRWQLVMDSFRLPSLHQSRSTAKTLGRRSLHSSSNLRKTTLSAGPKETQAQVEVHRSSTKKPTSEWRSGKSRPLAQTTNQTPTSVDIGRKSAAASTAILHTTPATKGSPTAEPEMDYWRIYQGKLNRHETVENEELFHLGRWLRTKGRLMTKDEAKKLASVLTECRKRRLPVCFDSYNDLMFFYIKSQRYVDALKCVDYMSVAQGHRDQQSRTQALMLALYIKSSDNAAFSAAFENNLHGLKIYMAQFLKWTKGLQLKNEDIDRVKSALHDLQLKLCPPGTKRFTSLIQSRFNVDQPSDAMDLFNHTLDIGFPATDIASSAVISGLLKERLFDQAMQVWTRIANQPELKSNLAILNPLLAGLCNNPRHFEAACGLWSRILEDSTIAPDAYSFSAMMKGFFGAKAPESAVGLLDAMIGEPYKIKPDVIVYNTILTGLFNNQRPEKAREIYKRMLAANDLELSRDTYHIMLEGLLSVRDVEGVSNVITRMREKGFDLDVTTYTIITDRLFSHRDSRSALKVLNLMTELGVEPNDITYSSTIAGLARVGEVLQAQETFEQMKLKGFEPTIHTYGALIQGAFKVGNSVLAEEMAQMAKTKIKDGLSEDSYAILIGGYANLLMMDKAEYWLNEMRNWKKDAVDWKIYYIILQPCVQHRLWAQASRVVAAMQEQQFQSRVPRLNRLVDEVQRIQSGGEPRAMAGSMRPAAFAHRTWKR</sequence>
<evidence type="ECO:0000313" key="4">
    <source>
        <dbReference type="EMBL" id="GJJ78895.1"/>
    </source>
</evidence>
<feature type="compositionally biased region" description="Polar residues" evidence="3">
    <location>
        <begin position="69"/>
        <end position="80"/>
    </location>
</feature>
<evidence type="ECO:0000256" key="3">
    <source>
        <dbReference type="SAM" id="MobiDB-lite"/>
    </source>
</evidence>
<keyword evidence="5" id="KW-1185">Reference proteome</keyword>
<evidence type="ECO:0000256" key="1">
    <source>
        <dbReference type="ARBA" id="ARBA00022737"/>
    </source>
</evidence>
<dbReference type="Pfam" id="PF13041">
    <property type="entry name" value="PPR_2"/>
    <property type="match status" value="1"/>
</dbReference>
<gene>
    <name evidence="4" type="ORF">EMPS_11254</name>
</gene>
<feature type="region of interest" description="Disordered" evidence="3">
    <location>
        <begin position="1"/>
        <end position="20"/>
    </location>
</feature>